<dbReference type="SMART" id="SM00932">
    <property type="entry name" value="Nfu_N"/>
    <property type="match status" value="1"/>
</dbReference>
<gene>
    <name evidence="2" type="ORF">DRV84_13745</name>
</gene>
<evidence type="ECO:0000313" key="3">
    <source>
        <dbReference type="Proteomes" id="UP000257131"/>
    </source>
</evidence>
<organism evidence="2 3">
    <name type="scientific">Rhodosalinus sediminis</name>
    <dbReference type="NCBI Taxonomy" id="1940533"/>
    <lineage>
        <taxon>Bacteria</taxon>
        <taxon>Pseudomonadati</taxon>
        <taxon>Pseudomonadota</taxon>
        <taxon>Alphaproteobacteria</taxon>
        <taxon>Rhodobacterales</taxon>
        <taxon>Paracoccaceae</taxon>
        <taxon>Rhodosalinus</taxon>
    </lineage>
</organism>
<dbReference type="Gene3D" id="3.30.1370.70">
    <property type="entry name" value="Scaffold protein Nfu/NifU, N-terminal domain"/>
    <property type="match status" value="1"/>
</dbReference>
<name>A0A3D9BLU6_9RHOB</name>
<dbReference type="GO" id="GO:0005506">
    <property type="term" value="F:iron ion binding"/>
    <property type="evidence" value="ECO:0007669"/>
    <property type="project" value="InterPro"/>
</dbReference>
<dbReference type="GO" id="GO:0051536">
    <property type="term" value="F:iron-sulfur cluster binding"/>
    <property type="evidence" value="ECO:0007669"/>
    <property type="project" value="InterPro"/>
</dbReference>
<dbReference type="InterPro" id="IPR045389">
    <property type="entry name" value="DUF6522"/>
</dbReference>
<comment type="caution">
    <text evidence="2">The sequence shown here is derived from an EMBL/GenBank/DDBJ whole genome shotgun (WGS) entry which is preliminary data.</text>
</comment>
<evidence type="ECO:0000313" key="2">
    <source>
        <dbReference type="EMBL" id="REC54488.1"/>
    </source>
</evidence>
<evidence type="ECO:0000259" key="1">
    <source>
        <dbReference type="SMART" id="SM00932"/>
    </source>
</evidence>
<dbReference type="RefSeq" id="WP_115981715.1">
    <property type="nucleotide sequence ID" value="NZ_QOHR01000029.1"/>
</dbReference>
<dbReference type="SUPFAM" id="SSF117916">
    <property type="entry name" value="Fe-S cluster assembly (FSCA) domain-like"/>
    <property type="match status" value="1"/>
</dbReference>
<accession>A0A3D9BLU6</accession>
<dbReference type="PANTHER" id="PTHR11178">
    <property type="entry name" value="IRON-SULFUR CLUSTER SCAFFOLD PROTEIN NFU-RELATED"/>
    <property type="match status" value="1"/>
</dbReference>
<dbReference type="Pfam" id="PF08712">
    <property type="entry name" value="Nfu_N"/>
    <property type="match status" value="1"/>
</dbReference>
<dbReference type="PANTHER" id="PTHR11178:SF51">
    <property type="entry name" value="FE_S BIOGENESIS PROTEIN NFUA"/>
    <property type="match status" value="1"/>
</dbReference>
<dbReference type="Proteomes" id="UP000257131">
    <property type="component" value="Unassembled WGS sequence"/>
</dbReference>
<dbReference type="Pfam" id="PF01106">
    <property type="entry name" value="NifU"/>
    <property type="match status" value="1"/>
</dbReference>
<keyword evidence="3" id="KW-1185">Reference proteome</keyword>
<dbReference type="EMBL" id="QOHR01000029">
    <property type="protein sequence ID" value="REC54488.1"/>
    <property type="molecule type" value="Genomic_DNA"/>
</dbReference>
<dbReference type="OrthoDB" id="14198at2"/>
<dbReference type="InterPro" id="IPR014824">
    <property type="entry name" value="Nfu/NifU_N"/>
</dbReference>
<dbReference type="AlphaFoldDB" id="A0A3D9BLU6"/>
<dbReference type="GO" id="GO:0016226">
    <property type="term" value="P:iron-sulfur cluster assembly"/>
    <property type="evidence" value="ECO:0007669"/>
    <property type="project" value="InterPro"/>
</dbReference>
<dbReference type="SUPFAM" id="SSF110836">
    <property type="entry name" value="Hypothetical protein SAV1430"/>
    <property type="match status" value="1"/>
</dbReference>
<dbReference type="Gene3D" id="3.30.300.130">
    <property type="entry name" value="Fe-S cluster assembly (FSCA)"/>
    <property type="match status" value="1"/>
</dbReference>
<dbReference type="InterPro" id="IPR034904">
    <property type="entry name" value="FSCA_dom_sf"/>
</dbReference>
<sequence length="417" mass="43361">MSERLKIRAERPAGDPDTLRFVLEREVQPGAEFSGAEPGAAPLPRALLAIEGVRALHVAGRVVSVTRTPGTDREALKAPVAAAIRAVLAETDAPLGDGAAAPAPGARDDAGVREAVQHVLDAQANPSIAAHGGHVAVVDVQDGVVSLRMSGGCQGCAASAATLRQGVEQMIRMAVPEVREIVDVTDHSAGTNPYYAQAPAAPEGATPLLHRPVPPGAITEEQGRFMVAPDYLAPKLGLTADALREALRAGDAAATVEEGHGPDAGMTRITVRHGERAWAAEIAPDGAAREVPPPRRATDDEAALRQKIRAQLAGLAPGELPITYGALARSLGMYMPGAVRRVTRALEATMAEDAAAGRPFLAALVVSRMRGRTPGQGFFDEAARLGRGPAAGEDEAAWWAREMAAARDTYLARVDAG</sequence>
<feature type="domain" description="Scaffold protein Nfu/NifU N-terminal" evidence="1">
    <location>
        <begin position="16"/>
        <end position="91"/>
    </location>
</feature>
<protein>
    <recommendedName>
        <fullName evidence="1">Scaffold protein Nfu/NifU N-terminal domain-containing protein</fullName>
    </recommendedName>
</protein>
<proteinExistence type="predicted"/>
<reference evidence="2 3" key="1">
    <citation type="journal article" date="2017" name="Int. J. Syst. Evol. Microbiol.">
        <title>Rhodosalinus sediminis gen. nov., sp. nov., isolated from marine saltern.</title>
        <authorList>
            <person name="Guo L.Y."/>
            <person name="Ling S.K."/>
            <person name="Li C.M."/>
            <person name="Chen G.J."/>
            <person name="Du Z.J."/>
        </authorList>
    </citation>
    <scope>NUCLEOTIDE SEQUENCE [LARGE SCALE GENOMIC DNA]</scope>
    <source>
        <strain evidence="2 3">WDN1C137</strain>
    </source>
</reference>
<dbReference type="InterPro" id="IPR036498">
    <property type="entry name" value="Nfu/NifU_N_sf"/>
</dbReference>
<dbReference type="InterPro" id="IPR001075">
    <property type="entry name" value="NIF_FeS_clus_asmbl_NifU_C"/>
</dbReference>
<dbReference type="Pfam" id="PF20132">
    <property type="entry name" value="DUF6522"/>
    <property type="match status" value="1"/>
</dbReference>